<dbReference type="Proteomes" id="UP001597544">
    <property type="component" value="Unassembled WGS sequence"/>
</dbReference>
<dbReference type="EMBL" id="JBHULU010000022">
    <property type="protein sequence ID" value="MFD2515820.1"/>
    <property type="molecule type" value="Genomic_DNA"/>
</dbReference>
<dbReference type="GO" id="GO:0140824">
    <property type="term" value="F:thioredoxin-dependent peroxiredoxin activity"/>
    <property type="evidence" value="ECO:0007669"/>
    <property type="project" value="UniProtKB-EC"/>
</dbReference>
<protein>
    <submittedName>
        <fullName evidence="2">Peroxiredoxin family protein</fullName>
        <ecNumber evidence="2">1.11.1.24</ecNumber>
    </submittedName>
</protein>
<keyword evidence="3" id="KW-1185">Reference proteome</keyword>
<keyword evidence="2" id="KW-0560">Oxidoreductase</keyword>
<evidence type="ECO:0000313" key="2">
    <source>
        <dbReference type="EMBL" id="MFD2515820.1"/>
    </source>
</evidence>
<dbReference type="Gene3D" id="3.40.30.10">
    <property type="entry name" value="Glutaredoxin"/>
    <property type="match status" value="1"/>
</dbReference>
<accession>A0ABW5IR08</accession>
<dbReference type="InterPro" id="IPR000866">
    <property type="entry name" value="AhpC/TSA"/>
</dbReference>
<reference evidence="3" key="1">
    <citation type="journal article" date="2019" name="Int. J. Syst. Evol. Microbiol.">
        <title>The Global Catalogue of Microorganisms (GCM) 10K type strain sequencing project: providing services to taxonomists for standard genome sequencing and annotation.</title>
        <authorList>
            <consortium name="The Broad Institute Genomics Platform"/>
            <consortium name="The Broad Institute Genome Sequencing Center for Infectious Disease"/>
            <person name="Wu L."/>
            <person name="Ma J."/>
        </authorList>
    </citation>
    <scope>NUCLEOTIDE SEQUENCE [LARGE SCALE GENOMIC DNA]</scope>
    <source>
        <strain evidence="3">KCTC 42498</strain>
    </source>
</reference>
<proteinExistence type="predicted"/>
<dbReference type="InterPro" id="IPR036249">
    <property type="entry name" value="Thioredoxin-like_sf"/>
</dbReference>
<dbReference type="EC" id="1.11.1.24" evidence="2"/>
<gene>
    <name evidence="2" type="ORF">ACFSRY_18250</name>
</gene>
<organism evidence="2 3">
    <name type="scientific">Pontibacter locisalis</name>
    <dbReference type="NCBI Taxonomy" id="1719035"/>
    <lineage>
        <taxon>Bacteria</taxon>
        <taxon>Pseudomonadati</taxon>
        <taxon>Bacteroidota</taxon>
        <taxon>Cytophagia</taxon>
        <taxon>Cytophagales</taxon>
        <taxon>Hymenobacteraceae</taxon>
        <taxon>Pontibacter</taxon>
    </lineage>
</organism>
<evidence type="ECO:0000259" key="1">
    <source>
        <dbReference type="Pfam" id="PF00578"/>
    </source>
</evidence>
<dbReference type="Pfam" id="PF00578">
    <property type="entry name" value="AhpC-TSA"/>
    <property type="match status" value="1"/>
</dbReference>
<dbReference type="RefSeq" id="WP_377511384.1">
    <property type="nucleotide sequence ID" value="NZ_JBHULU010000022.1"/>
</dbReference>
<dbReference type="SUPFAM" id="SSF52833">
    <property type="entry name" value="Thioredoxin-like"/>
    <property type="match status" value="1"/>
</dbReference>
<keyword evidence="2" id="KW-0575">Peroxidase</keyword>
<evidence type="ECO:0000313" key="3">
    <source>
        <dbReference type="Proteomes" id="UP001597544"/>
    </source>
</evidence>
<comment type="caution">
    <text evidence="2">The sequence shown here is derived from an EMBL/GenBank/DDBJ whole genome shotgun (WGS) entry which is preliminary data.</text>
</comment>
<sequence length="189" mass="22470">MRSDIVAGAKFPDYELPDHTGHRKKLSDLQGKDPMALVLARGGYCPKEHLQHIWMAEMQPELKVGYTRFVTISTDSVLQSKEWRNRLGAHWPFLSDEERTIQQDLEIEEYTDPIHNPMIPHTILLEPGLVVYKVYNGYWYWGRPTPEEMRQDFRAISQKHRPDWDLNTRGLREKWENGEKEYFLPYKKK</sequence>
<name>A0ABW5IR08_9BACT</name>
<feature type="domain" description="Alkyl hydroperoxide reductase subunit C/ Thiol specific antioxidant" evidence="1">
    <location>
        <begin position="8"/>
        <end position="130"/>
    </location>
</feature>